<name>A0A132BC83_MOLSC</name>
<dbReference type="AlphaFoldDB" id="A0A132BC83"/>
<protein>
    <submittedName>
        <fullName evidence="1">Uncharacterized protein</fullName>
    </submittedName>
</protein>
<sequence>MSGVLRKRALWLGAGVIGVGLIAAGKLGPSKKQAVLWGMSGELDKVNSEVDKAKEEAFGYVLLSFEEIELAREAAFGRQAGGEALKDDAAR</sequence>
<dbReference type="InParanoid" id="A0A132BC83"/>
<reference evidence="1 2" key="1">
    <citation type="submission" date="2015-10" db="EMBL/GenBank/DDBJ databases">
        <title>Full genome of DAOMC 229536 Phialocephala scopiformis, a fungal endophyte of spruce producing the potent anti-insectan compound rugulosin.</title>
        <authorList>
            <consortium name="DOE Joint Genome Institute"/>
            <person name="Walker A.K."/>
            <person name="Frasz S.L."/>
            <person name="Seifert K.A."/>
            <person name="Miller J.D."/>
            <person name="Mondo S.J."/>
            <person name="Labutti K."/>
            <person name="Lipzen A."/>
            <person name="Dockter R."/>
            <person name="Kennedy M."/>
            <person name="Grigoriev I.V."/>
            <person name="Spatafora J.W."/>
        </authorList>
    </citation>
    <scope>NUCLEOTIDE SEQUENCE [LARGE SCALE GENOMIC DNA]</scope>
    <source>
        <strain evidence="1 2">CBS 120377</strain>
    </source>
</reference>
<accession>A0A132BC83</accession>
<gene>
    <name evidence="1" type="ORF">LY89DRAFT_740995</name>
</gene>
<dbReference type="RefSeq" id="XP_018063622.1">
    <property type="nucleotide sequence ID" value="XM_018220656.1"/>
</dbReference>
<dbReference type="Proteomes" id="UP000070700">
    <property type="component" value="Unassembled WGS sequence"/>
</dbReference>
<evidence type="ECO:0000313" key="2">
    <source>
        <dbReference type="Proteomes" id="UP000070700"/>
    </source>
</evidence>
<dbReference type="EMBL" id="KQ947432">
    <property type="protein sequence ID" value="KUJ09267.1"/>
    <property type="molecule type" value="Genomic_DNA"/>
</dbReference>
<proteinExistence type="predicted"/>
<dbReference type="OrthoDB" id="10443140at2759"/>
<organism evidence="1 2">
    <name type="scientific">Mollisia scopiformis</name>
    <name type="common">Conifer needle endophyte fungus</name>
    <name type="synonym">Phialocephala scopiformis</name>
    <dbReference type="NCBI Taxonomy" id="149040"/>
    <lineage>
        <taxon>Eukaryota</taxon>
        <taxon>Fungi</taxon>
        <taxon>Dikarya</taxon>
        <taxon>Ascomycota</taxon>
        <taxon>Pezizomycotina</taxon>
        <taxon>Leotiomycetes</taxon>
        <taxon>Helotiales</taxon>
        <taxon>Mollisiaceae</taxon>
        <taxon>Mollisia</taxon>
    </lineage>
</organism>
<dbReference type="KEGG" id="psco:LY89DRAFT_740995"/>
<evidence type="ECO:0000313" key="1">
    <source>
        <dbReference type="EMBL" id="KUJ09267.1"/>
    </source>
</evidence>
<dbReference type="GeneID" id="28830382"/>
<keyword evidence="2" id="KW-1185">Reference proteome</keyword>